<dbReference type="SMART" id="SM00460">
    <property type="entry name" value="TGc"/>
    <property type="match status" value="1"/>
</dbReference>
<evidence type="ECO:0000259" key="2">
    <source>
        <dbReference type="SMART" id="SM00460"/>
    </source>
</evidence>
<dbReference type="KEGG" id="afu:AF_2357"/>
<gene>
    <name evidence="3" type="ordered locus">AF_2357</name>
</gene>
<keyword evidence="1" id="KW-1133">Transmembrane helix</keyword>
<dbReference type="EMBL" id="AE000782">
    <property type="protein sequence ID" value="AAB91309.1"/>
    <property type="molecule type" value="Genomic_DNA"/>
</dbReference>
<proteinExistence type="predicted"/>
<accession>O30313</accession>
<dbReference type="PIR" id="E69544">
    <property type="entry name" value="E69544"/>
</dbReference>
<keyword evidence="4" id="KW-1185">Reference proteome</keyword>
<dbReference type="eggNOG" id="arCOG06149">
    <property type="taxonomic scope" value="Archaea"/>
</dbReference>
<dbReference type="Pfam" id="PF01841">
    <property type="entry name" value="Transglut_core"/>
    <property type="match status" value="1"/>
</dbReference>
<name>O30313_ARCFU</name>
<organism evidence="3 4">
    <name type="scientific">Archaeoglobus fulgidus (strain ATCC 49558 / DSM 4304 / JCM 9628 / NBRC 100126 / VC-16)</name>
    <dbReference type="NCBI Taxonomy" id="224325"/>
    <lineage>
        <taxon>Archaea</taxon>
        <taxon>Methanobacteriati</taxon>
        <taxon>Methanobacteriota</taxon>
        <taxon>Archaeoglobi</taxon>
        <taxon>Archaeoglobales</taxon>
        <taxon>Archaeoglobaceae</taxon>
        <taxon>Archaeoglobus</taxon>
    </lineage>
</organism>
<dbReference type="RefSeq" id="WP_010879843.1">
    <property type="nucleotide sequence ID" value="NC_000917.1"/>
</dbReference>
<dbReference type="InterPro" id="IPR002931">
    <property type="entry name" value="Transglutaminase-like"/>
</dbReference>
<reference evidence="3 4" key="1">
    <citation type="journal article" date="1997" name="Nature">
        <title>The complete genome sequence of the hyperthermophilic, sulphate-reducing archaeon Archaeoglobus fulgidus.</title>
        <authorList>
            <person name="Klenk H.P."/>
            <person name="Clayton R.A."/>
            <person name="Tomb J."/>
            <person name="White O."/>
            <person name="Nelson K.E."/>
            <person name="Ketchum K.A."/>
            <person name="Dodson R.J."/>
            <person name="Gwinn M."/>
            <person name="Hickey E.K."/>
            <person name="Peterson J.D."/>
            <person name="Richardson D.L."/>
            <person name="Kerlavage A.R."/>
            <person name="Graham D.E."/>
            <person name="Kyrpides N.C."/>
            <person name="Fleischmann R.D."/>
            <person name="Quackenbush J."/>
            <person name="Lee N.H."/>
            <person name="Sutton G.G."/>
            <person name="Gill S."/>
            <person name="Kirkness E.F."/>
            <person name="Dougherty B.A."/>
            <person name="McKenney K."/>
            <person name="Adams M.D."/>
            <person name="Loftus B."/>
            <person name="Peterson S."/>
            <person name="Reich C.I."/>
            <person name="McNeil L.K."/>
            <person name="Badger J.H."/>
            <person name="Glodek A."/>
            <person name="Zhou L."/>
            <person name="Overbeek R."/>
            <person name="Gocayne J.D."/>
            <person name="Weidman J.F."/>
            <person name="McDonald L."/>
            <person name="Utterback T."/>
            <person name="Cotton M.D."/>
            <person name="Spriggs T."/>
            <person name="Artiach P."/>
            <person name="Kaine B.P."/>
            <person name="Sykes S.M."/>
            <person name="Sadow P.W."/>
            <person name="D'Andrea K.P."/>
            <person name="Bowman C."/>
            <person name="Fujii C."/>
            <person name="Garland S.A."/>
            <person name="Mason T.M."/>
            <person name="Olsen G.J."/>
            <person name="Fraser C.M."/>
            <person name="Smith H.O."/>
            <person name="Woese C.R."/>
            <person name="Venter J.C."/>
        </authorList>
    </citation>
    <scope>NUCLEOTIDE SEQUENCE [LARGE SCALE GENOMIC DNA]</scope>
    <source>
        <strain evidence="4">ATCC 49558 / DSM 4304 / JCM 9628 / NBRC 100126 / VC-16</strain>
    </source>
</reference>
<dbReference type="Gene3D" id="3.10.620.30">
    <property type="match status" value="1"/>
</dbReference>
<protein>
    <recommendedName>
        <fullName evidence="2">Transglutaminase-like domain-containing protein</fullName>
    </recommendedName>
</protein>
<dbReference type="GeneID" id="1485587"/>
<keyword evidence="1" id="KW-0812">Transmembrane</keyword>
<dbReference type="STRING" id="224325.AF_2357"/>
<evidence type="ECO:0000256" key="1">
    <source>
        <dbReference type="SAM" id="Phobius"/>
    </source>
</evidence>
<feature type="domain" description="Transglutaminase-like" evidence="2">
    <location>
        <begin position="108"/>
        <end position="162"/>
    </location>
</feature>
<evidence type="ECO:0000313" key="3">
    <source>
        <dbReference type="EMBL" id="AAB91309.1"/>
    </source>
</evidence>
<evidence type="ECO:0000313" key="4">
    <source>
        <dbReference type="Proteomes" id="UP000002199"/>
    </source>
</evidence>
<dbReference type="EnsemblBacteria" id="AAB91309">
    <property type="protein sequence ID" value="AAB91309"/>
    <property type="gene ID" value="AF_2357"/>
</dbReference>
<dbReference type="PaxDb" id="224325-AF_2357"/>
<sequence length="340" mass="39471">MQPKKLVIILLILFCTFIIYNFFTIWYYLIIAPVGESEIKKIVEEVNSTSGTYQKLEKIAKWEGENIAYIYGINPNFSIPSYHFYWINGELKIRALENSGFNGDPRWIAYFKVGGCGELARLFCEAAKRAGFEARVVSDLGYDHAWVEVKINNSWVVADPTVYWLYVNYPEKYPNWNKLWFNNESWANLIDFSRVVTVLPNGSVLDLTSNYTKTYNVTITIDQNVEKGILKVTTWKGSVERTVYSKAVNKSDTVNLALATRIYKFELIVPTWYFLEGYGAEVRHIGDSSSEYVKLKVNLYRETEYYFVFVGLLLGISICFLCYEVVLIYRKLKEDFGKTR</sequence>
<dbReference type="AlphaFoldDB" id="O30313"/>
<feature type="transmembrane region" description="Helical" evidence="1">
    <location>
        <begin position="305"/>
        <end position="329"/>
    </location>
</feature>
<dbReference type="SUPFAM" id="SSF54001">
    <property type="entry name" value="Cysteine proteinases"/>
    <property type="match status" value="1"/>
</dbReference>
<dbReference type="OrthoDB" id="118140at2157"/>
<dbReference type="Proteomes" id="UP000002199">
    <property type="component" value="Chromosome"/>
</dbReference>
<dbReference type="InterPro" id="IPR038765">
    <property type="entry name" value="Papain-like_cys_pep_sf"/>
</dbReference>
<keyword evidence="1" id="KW-0472">Membrane</keyword>
<dbReference type="HOGENOM" id="CLU_815344_0_0_2"/>
<feature type="transmembrane region" description="Helical" evidence="1">
    <location>
        <begin position="7"/>
        <end position="29"/>
    </location>
</feature>